<evidence type="ECO:0000313" key="5">
    <source>
        <dbReference type="Proteomes" id="UP000095767"/>
    </source>
</evidence>
<evidence type="ECO:0000259" key="3">
    <source>
        <dbReference type="Pfam" id="PF12215"/>
    </source>
</evidence>
<proteinExistence type="predicted"/>
<name>A0A1E5WEH9_9POAL</name>
<dbReference type="OrthoDB" id="730489at2759"/>
<protein>
    <submittedName>
        <fullName evidence="4">Non-lysosomal glucosylceramidase</fullName>
    </submittedName>
</protein>
<dbReference type="EMBL" id="LWDX02010973">
    <property type="protein sequence ID" value="OEL35789.1"/>
    <property type="molecule type" value="Genomic_DNA"/>
</dbReference>
<comment type="caution">
    <text evidence="4">The sequence shown here is derived from an EMBL/GenBank/DDBJ whole genome shotgun (WGS) entry which is preliminary data.</text>
</comment>
<dbReference type="SUPFAM" id="SSF48208">
    <property type="entry name" value="Six-hairpin glycosidases"/>
    <property type="match status" value="1"/>
</dbReference>
<dbReference type="AlphaFoldDB" id="A0A1E5WEH9"/>
<dbReference type="Gene3D" id="1.50.10.10">
    <property type="match status" value="1"/>
</dbReference>
<keyword evidence="5" id="KW-1185">Reference proteome</keyword>
<evidence type="ECO:0000313" key="4">
    <source>
        <dbReference type="EMBL" id="OEL35789.1"/>
    </source>
</evidence>
<feature type="domain" description="Glycosyl-hydrolase family 116 catalytic region" evidence="2">
    <location>
        <begin position="571"/>
        <end position="932"/>
    </location>
</feature>
<dbReference type="InterPro" id="IPR006775">
    <property type="entry name" value="GH116_catalytic"/>
</dbReference>
<dbReference type="GO" id="GO:0005975">
    <property type="term" value="P:carbohydrate metabolic process"/>
    <property type="evidence" value="ECO:0007669"/>
    <property type="project" value="InterPro"/>
</dbReference>
<dbReference type="PANTHER" id="PTHR12654">
    <property type="entry name" value="BILE ACID BETA-GLUCOSIDASE-RELATED"/>
    <property type="match status" value="1"/>
</dbReference>
<feature type="domain" description="Glycosyl-hydrolase family 116 N-terminal" evidence="3">
    <location>
        <begin position="170"/>
        <end position="434"/>
    </location>
</feature>
<accession>A0A1E5WEH9</accession>
<dbReference type="GO" id="GO:0006680">
    <property type="term" value="P:glucosylceramide catabolic process"/>
    <property type="evidence" value="ECO:0007669"/>
    <property type="project" value="InterPro"/>
</dbReference>
<dbReference type="GO" id="GO:0016020">
    <property type="term" value="C:membrane"/>
    <property type="evidence" value="ECO:0007669"/>
    <property type="project" value="InterPro"/>
</dbReference>
<gene>
    <name evidence="4" type="ORF">BAE44_0003192</name>
</gene>
<dbReference type="FunFam" id="1.50.10.10:FF:000006">
    <property type="entry name" value="Non-lysosomal glucosylceramidase"/>
    <property type="match status" value="1"/>
</dbReference>
<dbReference type="Proteomes" id="UP000095767">
    <property type="component" value="Unassembled WGS sequence"/>
</dbReference>
<feature type="compositionally biased region" description="Basic and acidic residues" evidence="1">
    <location>
        <begin position="498"/>
        <end position="511"/>
    </location>
</feature>
<evidence type="ECO:0000256" key="1">
    <source>
        <dbReference type="SAM" id="MobiDB-lite"/>
    </source>
</evidence>
<dbReference type="InterPro" id="IPR052566">
    <property type="entry name" value="Non-lysos_glucosylceramidase"/>
</dbReference>
<dbReference type="GO" id="GO:0004348">
    <property type="term" value="F:glucosylceramidase activity"/>
    <property type="evidence" value="ECO:0007669"/>
    <property type="project" value="InterPro"/>
</dbReference>
<dbReference type="STRING" id="888268.A0A1E5WEH9"/>
<organism evidence="4 5">
    <name type="scientific">Dichanthelium oligosanthes</name>
    <dbReference type="NCBI Taxonomy" id="888268"/>
    <lineage>
        <taxon>Eukaryota</taxon>
        <taxon>Viridiplantae</taxon>
        <taxon>Streptophyta</taxon>
        <taxon>Embryophyta</taxon>
        <taxon>Tracheophyta</taxon>
        <taxon>Spermatophyta</taxon>
        <taxon>Magnoliopsida</taxon>
        <taxon>Liliopsida</taxon>
        <taxon>Poales</taxon>
        <taxon>Poaceae</taxon>
        <taxon>PACMAD clade</taxon>
        <taxon>Panicoideae</taxon>
        <taxon>Panicodae</taxon>
        <taxon>Paniceae</taxon>
        <taxon>Dichantheliinae</taxon>
        <taxon>Dichanthelium</taxon>
    </lineage>
</organism>
<dbReference type="PANTHER" id="PTHR12654:SF0">
    <property type="entry name" value="NON-LYSOSOMAL GLUCOSYLCERAMIDASE"/>
    <property type="match status" value="1"/>
</dbReference>
<evidence type="ECO:0000259" key="2">
    <source>
        <dbReference type="Pfam" id="PF04685"/>
    </source>
</evidence>
<dbReference type="InterPro" id="IPR024462">
    <property type="entry name" value="GH116_N"/>
</dbReference>
<feature type="region of interest" description="Disordered" evidence="1">
    <location>
        <begin position="478"/>
        <end position="527"/>
    </location>
</feature>
<dbReference type="Pfam" id="PF04685">
    <property type="entry name" value="DUF608"/>
    <property type="match status" value="1"/>
</dbReference>
<dbReference type="InterPro" id="IPR014551">
    <property type="entry name" value="B_Glucosidase_GBA2-typ"/>
</dbReference>
<sequence>MVSGHIFHCRKNSWPAEEYVARTALQLLDFDGGAPPEQAWRRRLNSHANLLKEFSVTFMEAMRMMSLGLRLWSYVREEASHGRKAPIDPFTKERCKPSASQGVPLGGMGCVPLFLCLCFSEPHIFVSRDGGNKKYSSVLAPGHHEGLNFGPSTVLYCATRLSNHITNYLSQYFVFYVVSCAAGPSSDVLCDFRKNSDSGISSWDWNLSGQHSTYHALFPRAWTVYDGEPDPDLKISCRQISPFIPHDYKDSSLPTSVFVYTLVNTGKDRAKVSLLMTWANSIGGFSHNSGGHYNEPFITAKDNPPVTFAVAACETQNVNVTVLPVFDLSGENHLSAKEMWNTMVQNGHFNRENFNAGSSMPSSPGQKLCAAVSASTWVEPHGRCTVAFALAWSSPKVKFQKGCSYNRRYTQFYGTSERSAFNLVHDALTKYKLWEEEIEKWQNPILNDERLPEWYKFTLFNELYFLVAGGTVWTDGQPPAIDEKASPGLNQQKSSKRGTKDTKPESVKDSHVNLAGEQVPDSGHMTNGDQRSVSKFVAVHGSQMQEQTNGGLKSEEPIPYLISKDGPENVGKFLYLEGVEYIMWNTYDVHFYASFALLDLFPKIELSIQRDFANAVLYEDRRKVKFLADGTSGIRKVKGSVPHDLGTHDPWHEMNAYNIHDTSKWKDLNPKFVLQIYRDFAATGDMQFGRDVWSAVCAAMDYMDQFDRDGDGLIENDGFPDQTYDAWTVHGISAYCGGLWLAALQAAATMAHRLGDRHFAEKYKLKFIKAKAVYEAKLWNGSYFNYDSGTSSNSRSIQADQLAGQWYTASSGLPPLFEEHKIRTALQKIFEFNVMKVKGGRMGAANGMTPKGKVDETCMQSREIWTGVTYAVAANMLLHGMEHQGFITAEGIFIAGWSEEGYGYWFQTPEGWTTDGHYRSLLYMRPLAIWAIQYALSPPKAILEAPKVNLMDRIHISPHMARAISEISIRKIAPDNRCFPTSAFHCEC</sequence>
<dbReference type="Pfam" id="PF12215">
    <property type="entry name" value="Glyco_hydr_116N"/>
    <property type="match status" value="1"/>
</dbReference>
<dbReference type="InterPro" id="IPR008928">
    <property type="entry name" value="6-hairpin_glycosidase_sf"/>
</dbReference>
<dbReference type="InterPro" id="IPR012341">
    <property type="entry name" value="6hp_glycosidase-like_sf"/>
</dbReference>
<reference evidence="4 5" key="1">
    <citation type="submission" date="2016-09" db="EMBL/GenBank/DDBJ databases">
        <title>The draft genome of Dichanthelium oligosanthes: A C3 panicoid grass species.</title>
        <authorList>
            <person name="Studer A.J."/>
            <person name="Schnable J.C."/>
            <person name="Brutnell T.P."/>
        </authorList>
    </citation>
    <scope>NUCLEOTIDE SEQUENCE [LARGE SCALE GENOMIC DNA]</scope>
    <source>
        <strain evidence="5">cv. Kellogg 1175</strain>
        <tissue evidence="4">Leaf</tissue>
    </source>
</reference>
<dbReference type="PIRSF" id="PIRSF028944">
    <property type="entry name" value="Beta_gluc_GBA2"/>
    <property type="match status" value="1"/>
</dbReference>
<dbReference type="GO" id="GO:0008422">
    <property type="term" value="F:beta-glucosidase activity"/>
    <property type="evidence" value="ECO:0007669"/>
    <property type="project" value="TreeGrafter"/>
</dbReference>